<dbReference type="RefSeq" id="WP_307254825.1">
    <property type="nucleotide sequence ID" value="NZ_JAUSUV010000019.1"/>
</dbReference>
<proteinExistence type="predicted"/>
<gene>
    <name evidence="1" type="ORF">J2Z48_003055</name>
</gene>
<reference evidence="1 2" key="1">
    <citation type="submission" date="2023-07" db="EMBL/GenBank/DDBJ databases">
        <title>Genomic Encyclopedia of Type Strains, Phase IV (KMG-IV): sequencing the most valuable type-strain genomes for metagenomic binning, comparative biology and taxonomic classification.</title>
        <authorList>
            <person name="Goeker M."/>
        </authorList>
    </citation>
    <scope>NUCLEOTIDE SEQUENCE [LARGE SCALE GENOMIC DNA]</scope>
    <source>
        <strain evidence="1 2">DSM 46876</strain>
    </source>
</reference>
<name>A0AAJ1TH64_9BACL</name>
<evidence type="ECO:0000313" key="2">
    <source>
        <dbReference type="Proteomes" id="UP001238450"/>
    </source>
</evidence>
<sequence>MIGTLWDKINREVEIAYKGQEIALKRQELEQRHKAPETPNVKIYMDALRGEVNEVFDQERDNS</sequence>
<dbReference type="AlphaFoldDB" id="A0AAJ1TH64"/>
<keyword evidence="2" id="KW-1185">Reference proteome</keyword>
<organism evidence="1 2">
    <name type="scientific">Croceifilum oryzae</name>
    <dbReference type="NCBI Taxonomy" id="1553429"/>
    <lineage>
        <taxon>Bacteria</taxon>
        <taxon>Bacillati</taxon>
        <taxon>Bacillota</taxon>
        <taxon>Bacilli</taxon>
        <taxon>Bacillales</taxon>
        <taxon>Thermoactinomycetaceae</taxon>
        <taxon>Croceifilum</taxon>
    </lineage>
</organism>
<protein>
    <submittedName>
        <fullName evidence="1">Uncharacterized protein</fullName>
    </submittedName>
</protein>
<dbReference type="EMBL" id="JAUSUV010000019">
    <property type="protein sequence ID" value="MDQ0418850.1"/>
    <property type="molecule type" value="Genomic_DNA"/>
</dbReference>
<dbReference type="Proteomes" id="UP001238450">
    <property type="component" value="Unassembled WGS sequence"/>
</dbReference>
<accession>A0AAJ1TH64</accession>
<comment type="caution">
    <text evidence="1">The sequence shown here is derived from an EMBL/GenBank/DDBJ whole genome shotgun (WGS) entry which is preliminary data.</text>
</comment>
<evidence type="ECO:0000313" key="1">
    <source>
        <dbReference type="EMBL" id="MDQ0418850.1"/>
    </source>
</evidence>